<evidence type="ECO:0000259" key="9">
    <source>
        <dbReference type="Pfam" id="PF12949"/>
    </source>
</evidence>
<keyword evidence="5" id="KW-0472">Membrane</keyword>
<keyword evidence="11" id="KW-1185">Reference proteome</keyword>
<evidence type="ECO:0000256" key="2">
    <source>
        <dbReference type="ARBA" id="ARBA00022553"/>
    </source>
</evidence>
<dbReference type="GO" id="GO:0005783">
    <property type="term" value="C:endoplasmic reticulum"/>
    <property type="evidence" value="ECO:0007669"/>
    <property type="project" value="TreeGrafter"/>
</dbReference>
<dbReference type="CDD" id="cd12935">
    <property type="entry name" value="LEM_like"/>
    <property type="match status" value="1"/>
</dbReference>
<dbReference type="Gene3D" id="1.10.10.1180">
    <property type="entry name" value="MAN1, winged-helix domain"/>
    <property type="match status" value="1"/>
</dbReference>
<dbReference type="InterPro" id="IPR041885">
    <property type="entry name" value="MAN1_winged_helix_dom"/>
</dbReference>
<feature type="region of interest" description="Disordered" evidence="7">
    <location>
        <begin position="56"/>
        <end position="269"/>
    </location>
</feature>
<dbReference type="PANTHER" id="PTHR47808:SF2">
    <property type="entry name" value="LEM DOMAIN-CONTAINING PROTEIN 2"/>
    <property type="match status" value="1"/>
</dbReference>
<keyword evidence="6" id="KW-0539">Nucleus</keyword>
<feature type="domain" description="HeH/LEM" evidence="9">
    <location>
        <begin position="15"/>
        <end position="48"/>
    </location>
</feature>
<evidence type="ECO:0000256" key="3">
    <source>
        <dbReference type="ARBA" id="ARBA00022692"/>
    </source>
</evidence>
<dbReference type="GO" id="GO:0034399">
    <property type="term" value="C:nuclear periphery"/>
    <property type="evidence" value="ECO:0007669"/>
    <property type="project" value="TreeGrafter"/>
</dbReference>
<feature type="domain" description="Man1/Src1-like C-terminal" evidence="8">
    <location>
        <begin position="340"/>
        <end position="683"/>
    </location>
</feature>
<dbReference type="InterPro" id="IPR011015">
    <property type="entry name" value="LEM/LEM-like_dom_sf"/>
</dbReference>
<dbReference type="Pfam" id="PF12949">
    <property type="entry name" value="HeH"/>
    <property type="match status" value="1"/>
</dbReference>
<keyword evidence="2" id="KW-0597">Phosphoprotein</keyword>
<dbReference type="GO" id="GO:0005637">
    <property type="term" value="C:nuclear inner membrane"/>
    <property type="evidence" value="ECO:0007669"/>
    <property type="project" value="UniProtKB-SubCell"/>
</dbReference>
<dbReference type="GO" id="GO:0071763">
    <property type="term" value="P:nuclear membrane organization"/>
    <property type="evidence" value="ECO:0007669"/>
    <property type="project" value="TreeGrafter"/>
</dbReference>
<evidence type="ECO:0000256" key="5">
    <source>
        <dbReference type="ARBA" id="ARBA00023136"/>
    </source>
</evidence>
<sequence>MSDSEEYLQPGFDARSLTMPRLRSVLVAHNVSYPATAKKAQLVEIFNESIVPQAKKILDRRAKAKRSSKGISDAERGQSIDPFAEQEDLAPPPSVRTTRRSQSPRKTSMRIKSEEPDHAIMPPARSPSKRQPRASSRQLQPPSDTETGPEPEVARRSRSPRKKLDVVPQLKAEQSDEFFRRTSGMFTSDNPFQSGSSPPSEVSSSRRRTAGHETSRPTSSSSTRRRTHEPAYHEPAYHEPAYAVDTYDNTYDHTYDTPAPAPAPAPVRLRPQTPVSRVVRRKTPELTPESMVEAGEEFTVEEQLELAAEEAATGQAAMVPRQTRPPPKANWGTSLTVMAVTALSVFAGWYRQEKIAIGYCGVGQPIGSVPTEITVPEWAQSVLPPEIEVPQFVLEALEPVCESCPAHAYCSGGFTVQCEADYILKPHPLSLGGFVPLSPTCEPDGEKARRVKAVADKAVEELRERTARFECGELVNEEGAKPDSPAIEEQDLKETINQKRSKKLNNREFEDLWGSALGEVKDREEVEVKVEEVRDSRGVPNTYLSSTSLARVPIRCAVKRSVRLGLARYRLQISTLISFVLTAIYARRRYLSNKKAKAQVPALVDLVLERLANQKQLGDDIDDPWLFLPNLRDDVLRSIHSLSQREKIWQRVRAVVEQNSNVRTSQREGRSGEVGRAWEWIGPTAGDSARQRRSGGRVSFGPDVKSETSSPGEEKSYLHQKWEEGRPIY</sequence>
<proteinExistence type="predicted"/>
<dbReference type="InterPro" id="IPR044780">
    <property type="entry name" value="Heh2/Src1"/>
</dbReference>
<feature type="compositionally biased region" description="Polar residues" evidence="7">
    <location>
        <begin position="133"/>
        <end position="146"/>
    </location>
</feature>
<name>A0AAW0QVW7_9PEZI</name>
<organism evidence="10 11">
    <name type="scientific">Apiospora kogelbergensis</name>
    <dbReference type="NCBI Taxonomy" id="1337665"/>
    <lineage>
        <taxon>Eukaryota</taxon>
        <taxon>Fungi</taxon>
        <taxon>Dikarya</taxon>
        <taxon>Ascomycota</taxon>
        <taxon>Pezizomycotina</taxon>
        <taxon>Sordariomycetes</taxon>
        <taxon>Xylariomycetidae</taxon>
        <taxon>Amphisphaeriales</taxon>
        <taxon>Apiosporaceae</taxon>
        <taxon>Apiospora</taxon>
    </lineage>
</organism>
<keyword evidence="3" id="KW-0812">Transmembrane</keyword>
<protein>
    <submittedName>
        <fullName evidence="10">Uncharacterized protein</fullName>
    </submittedName>
</protein>
<feature type="compositionally biased region" description="Basic and acidic residues" evidence="7">
    <location>
        <begin position="228"/>
        <end position="237"/>
    </location>
</feature>
<evidence type="ECO:0000313" key="11">
    <source>
        <dbReference type="Proteomes" id="UP001392437"/>
    </source>
</evidence>
<feature type="region of interest" description="Disordered" evidence="7">
    <location>
        <begin position="685"/>
        <end position="729"/>
    </location>
</feature>
<gene>
    <name evidence="10" type="ORF">PG999_006588</name>
</gene>
<keyword evidence="4" id="KW-1133">Transmembrane helix</keyword>
<dbReference type="Proteomes" id="UP001392437">
    <property type="component" value="Unassembled WGS sequence"/>
</dbReference>
<feature type="compositionally biased region" description="Basic and acidic residues" evidence="7">
    <location>
        <begin position="712"/>
        <end position="729"/>
    </location>
</feature>
<evidence type="ECO:0000256" key="6">
    <source>
        <dbReference type="ARBA" id="ARBA00023242"/>
    </source>
</evidence>
<evidence type="ECO:0000256" key="7">
    <source>
        <dbReference type="SAM" id="MobiDB-lite"/>
    </source>
</evidence>
<dbReference type="EMBL" id="JAQQWP010000006">
    <property type="protein sequence ID" value="KAK8114519.1"/>
    <property type="molecule type" value="Genomic_DNA"/>
</dbReference>
<dbReference type="Pfam" id="PF09402">
    <property type="entry name" value="MSC"/>
    <property type="match status" value="1"/>
</dbReference>
<dbReference type="InterPro" id="IPR025856">
    <property type="entry name" value="HeH/LEM_domain"/>
</dbReference>
<dbReference type="AlphaFoldDB" id="A0AAW0QVW7"/>
<comment type="subcellular location">
    <subcellularLocation>
        <location evidence="1">Nucleus inner membrane</location>
    </subcellularLocation>
</comment>
<dbReference type="GO" id="GO:0003682">
    <property type="term" value="F:chromatin binding"/>
    <property type="evidence" value="ECO:0007669"/>
    <property type="project" value="InterPro"/>
</dbReference>
<evidence type="ECO:0000256" key="4">
    <source>
        <dbReference type="ARBA" id="ARBA00022989"/>
    </source>
</evidence>
<evidence type="ECO:0000313" key="10">
    <source>
        <dbReference type="EMBL" id="KAK8114519.1"/>
    </source>
</evidence>
<dbReference type="PANTHER" id="PTHR47808">
    <property type="entry name" value="INNER NUCLEAR MEMBRANE PROTEIN HEH2-RELATED"/>
    <property type="match status" value="1"/>
</dbReference>
<dbReference type="Gene3D" id="1.10.720.40">
    <property type="match status" value="1"/>
</dbReference>
<dbReference type="InterPro" id="IPR018996">
    <property type="entry name" value="Man1/Src1-like_C"/>
</dbReference>
<evidence type="ECO:0000259" key="8">
    <source>
        <dbReference type="Pfam" id="PF09402"/>
    </source>
</evidence>
<comment type="caution">
    <text evidence="10">The sequence shown here is derived from an EMBL/GenBank/DDBJ whole genome shotgun (WGS) entry which is preliminary data.</text>
</comment>
<feature type="compositionally biased region" description="Polar residues" evidence="7">
    <location>
        <begin position="184"/>
        <end position="193"/>
    </location>
</feature>
<evidence type="ECO:0000256" key="1">
    <source>
        <dbReference type="ARBA" id="ARBA00004540"/>
    </source>
</evidence>
<feature type="compositionally biased region" description="Basic residues" evidence="7">
    <location>
        <begin position="97"/>
        <end position="109"/>
    </location>
</feature>
<reference evidence="10 11" key="1">
    <citation type="submission" date="2023-01" db="EMBL/GenBank/DDBJ databases">
        <title>Analysis of 21 Apiospora genomes using comparative genomics revels a genus with tremendous synthesis potential of carbohydrate active enzymes and secondary metabolites.</title>
        <authorList>
            <person name="Sorensen T."/>
        </authorList>
    </citation>
    <scope>NUCLEOTIDE SEQUENCE [LARGE SCALE GENOMIC DNA]</scope>
    <source>
        <strain evidence="10 11">CBS 117206</strain>
    </source>
</reference>
<accession>A0AAW0QVW7</accession>
<feature type="compositionally biased region" description="Low complexity" evidence="7">
    <location>
        <begin position="194"/>
        <end position="203"/>
    </location>
</feature>